<evidence type="ECO:0000256" key="1">
    <source>
        <dbReference type="SAM" id="MobiDB-lite"/>
    </source>
</evidence>
<feature type="compositionally biased region" description="Basic and acidic residues" evidence="1">
    <location>
        <begin position="1"/>
        <end position="10"/>
    </location>
</feature>
<dbReference type="AlphaFoldDB" id="A0A8K1CFZ7"/>
<reference evidence="2" key="1">
    <citation type="submission" date="2019-03" db="EMBL/GenBank/DDBJ databases">
        <title>Long read genome sequence of the mycoparasitic Pythium oligandrum ATCC 38472 isolated from sugarbeet rhizosphere.</title>
        <authorList>
            <person name="Gaulin E."/>
        </authorList>
    </citation>
    <scope>NUCLEOTIDE SEQUENCE</scope>
    <source>
        <strain evidence="2">ATCC 38472_TT</strain>
    </source>
</reference>
<dbReference type="Proteomes" id="UP000794436">
    <property type="component" value="Unassembled WGS sequence"/>
</dbReference>
<comment type="caution">
    <text evidence="2">The sequence shown here is derived from an EMBL/GenBank/DDBJ whole genome shotgun (WGS) entry which is preliminary data.</text>
</comment>
<feature type="compositionally biased region" description="Polar residues" evidence="1">
    <location>
        <begin position="11"/>
        <end position="23"/>
    </location>
</feature>
<proteinExistence type="predicted"/>
<feature type="compositionally biased region" description="Basic and acidic residues" evidence="1">
    <location>
        <begin position="94"/>
        <end position="105"/>
    </location>
</feature>
<dbReference type="EMBL" id="SPLM01000073">
    <property type="protein sequence ID" value="TMW62632.1"/>
    <property type="molecule type" value="Genomic_DNA"/>
</dbReference>
<feature type="region of interest" description="Disordered" evidence="1">
    <location>
        <begin position="83"/>
        <end position="174"/>
    </location>
</feature>
<sequence length="406" mass="44946">MEPEELRAEQRWSSIPAQPTQSGYWPQHLDEELLVLVTRSTASRDRFPVGVNWLDISRSIGFSPVECVKRYAFLHDFRERHSSASQLSRKHQAHHVEEGEKHSEEVQAPFSGLSSSDDMGSPNSRAFLEYGSPVTSPRLESLENSGEFGVGSPSSPPPFALHLNRKQEASPSSPFRWETVAKEMSDSPVLLRAQARRRTAERLETSFGVRTEFEPGSDTQGTGNTGVQSPRIIHGTQNHSKFTDPTFAADIVSHAFKGLRMDDMPPSGTSPRLARVISNSEYPFLRAEDLSNTNAQATGQAPRSHVPRTASDPFLRASSPRVLGQASPLTSLSPTHSNDPFTESLTQSALEEAFLDMAGSRLDTSSMLFASRFGTQSRARLEQLQARPQQDRGQSRADHAWPSPRK</sequence>
<dbReference type="OrthoDB" id="116759at2759"/>
<feature type="compositionally biased region" description="Polar residues" evidence="1">
    <location>
        <begin position="112"/>
        <end position="124"/>
    </location>
</feature>
<feature type="region of interest" description="Disordered" evidence="1">
    <location>
        <begin position="1"/>
        <end position="23"/>
    </location>
</feature>
<protein>
    <submittedName>
        <fullName evidence="2">Uncharacterized protein</fullName>
    </submittedName>
</protein>
<name>A0A8K1CFZ7_PYTOL</name>
<feature type="compositionally biased region" description="Basic and acidic residues" evidence="1">
    <location>
        <begin position="389"/>
        <end position="399"/>
    </location>
</feature>
<accession>A0A8K1CFZ7</accession>
<feature type="region of interest" description="Disordered" evidence="1">
    <location>
        <begin position="211"/>
        <end position="231"/>
    </location>
</feature>
<feature type="region of interest" description="Disordered" evidence="1">
    <location>
        <begin position="295"/>
        <end position="345"/>
    </location>
</feature>
<gene>
    <name evidence="2" type="ORF">Poli38472_005250</name>
</gene>
<keyword evidence="3" id="KW-1185">Reference proteome</keyword>
<evidence type="ECO:0000313" key="2">
    <source>
        <dbReference type="EMBL" id="TMW62632.1"/>
    </source>
</evidence>
<feature type="compositionally biased region" description="Polar residues" evidence="1">
    <location>
        <begin position="327"/>
        <end position="345"/>
    </location>
</feature>
<feature type="compositionally biased region" description="Polar residues" evidence="1">
    <location>
        <begin position="217"/>
        <end position="228"/>
    </location>
</feature>
<organism evidence="2 3">
    <name type="scientific">Pythium oligandrum</name>
    <name type="common">Mycoparasitic fungus</name>
    <dbReference type="NCBI Taxonomy" id="41045"/>
    <lineage>
        <taxon>Eukaryota</taxon>
        <taxon>Sar</taxon>
        <taxon>Stramenopiles</taxon>
        <taxon>Oomycota</taxon>
        <taxon>Peronosporomycetes</taxon>
        <taxon>Pythiales</taxon>
        <taxon>Pythiaceae</taxon>
        <taxon>Pythium</taxon>
    </lineage>
</organism>
<evidence type="ECO:0000313" key="3">
    <source>
        <dbReference type="Proteomes" id="UP000794436"/>
    </source>
</evidence>
<feature type="region of interest" description="Disordered" evidence="1">
    <location>
        <begin position="380"/>
        <end position="406"/>
    </location>
</feature>